<proteinExistence type="predicted"/>
<name>A0AAP0IKN0_9MAGN</name>
<accession>A0AAP0IKN0</accession>
<keyword evidence="3" id="KW-1185">Reference proteome</keyword>
<reference evidence="2 3" key="1">
    <citation type="submission" date="2024-01" db="EMBL/GenBank/DDBJ databases">
        <title>Genome assemblies of Stephania.</title>
        <authorList>
            <person name="Yang L."/>
        </authorList>
    </citation>
    <scope>NUCLEOTIDE SEQUENCE [LARGE SCALE GENOMIC DNA]</scope>
    <source>
        <strain evidence="2">QJT</strain>
        <tissue evidence="2">Leaf</tissue>
    </source>
</reference>
<protein>
    <submittedName>
        <fullName evidence="2">Uncharacterized protein</fullName>
    </submittedName>
</protein>
<evidence type="ECO:0000313" key="3">
    <source>
        <dbReference type="Proteomes" id="UP001417504"/>
    </source>
</evidence>
<feature type="compositionally biased region" description="Acidic residues" evidence="1">
    <location>
        <begin position="91"/>
        <end position="101"/>
    </location>
</feature>
<dbReference type="Proteomes" id="UP001417504">
    <property type="component" value="Unassembled WGS sequence"/>
</dbReference>
<organism evidence="2 3">
    <name type="scientific">Stephania japonica</name>
    <dbReference type="NCBI Taxonomy" id="461633"/>
    <lineage>
        <taxon>Eukaryota</taxon>
        <taxon>Viridiplantae</taxon>
        <taxon>Streptophyta</taxon>
        <taxon>Embryophyta</taxon>
        <taxon>Tracheophyta</taxon>
        <taxon>Spermatophyta</taxon>
        <taxon>Magnoliopsida</taxon>
        <taxon>Ranunculales</taxon>
        <taxon>Menispermaceae</taxon>
        <taxon>Menispermoideae</taxon>
        <taxon>Cissampelideae</taxon>
        <taxon>Stephania</taxon>
    </lineage>
</organism>
<dbReference type="EMBL" id="JBBNAE010000006">
    <property type="protein sequence ID" value="KAK9117238.1"/>
    <property type="molecule type" value="Genomic_DNA"/>
</dbReference>
<evidence type="ECO:0000256" key="1">
    <source>
        <dbReference type="SAM" id="MobiDB-lite"/>
    </source>
</evidence>
<dbReference type="AlphaFoldDB" id="A0AAP0IKN0"/>
<gene>
    <name evidence="2" type="ORF">Sjap_016185</name>
</gene>
<evidence type="ECO:0000313" key="2">
    <source>
        <dbReference type="EMBL" id="KAK9117238.1"/>
    </source>
</evidence>
<comment type="caution">
    <text evidence="2">The sequence shown here is derived from an EMBL/GenBank/DDBJ whole genome shotgun (WGS) entry which is preliminary data.</text>
</comment>
<sequence>MQTPHHTRLCRLILRAGAHRTYFPPRPSAIRSGSPPLKTATIRLSSSFRDCRSSTPLCCPHIISAPLLISSTNYLDSCSLTRDQPICGAFDEEEDEDDEEESLHHDASIYGFDAPT</sequence>
<feature type="region of interest" description="Disordered" evidence="1">
    <location>
        <begin position="91"/>
        <end position="116"/>
    </location>
</feature>